<dbReference type="AlphaFoldDB" id="A0A7S0D4X1"/>
<evidence type="ECO:0000256" key="1">
    <source>
        <dbReference type="SAM" id="Phobius"/>
    </source>
</evidence>
<dbReference type="GO" id="GO:0003676">
    <property type="term" value="F:nucleic acid binding"/>
    <property type="evidence" value="ECO:0007669"/>
    <property type="project" value="InterPro"/>
</dbReference>
<dbReference type="Gene3D" id="3.30.420.10">
    <property type="entry name" value="Ribonuclease H-like superfamily/Ribonuclease H"/>
    <property type="match status" value="1"/>
</dbReference>
<proteinExistence type="predicted"/>
<keyword evidence="1" id="KW-0472">Membrane</keyword>
<evidence type="ECO:0000313" key="2">
    <source>
        <dbReference type="EMBL" id="CAD8443651.1"/>
    </source>
</evidence>
<reference evidence="2" key="1">
    <citation type="submission" date="2021-01" db="EMBL/GenBank/DDBJ databases">
        <authorList>
            <person name="Corre E."/>
            <person name="Pelletier E."/>
            <person name="Niang G."/>
            <person name="Scheremetjew M."/>
            <person name="Finn R."/>
            <person name="Kale V."/>
            <person name="Holt S."/>
            <person name="Cochrane G."/>
            <person name="Meng A."/>
            <person name="Brown T."/>
            <person name="Cohen L."/>
        </authorList>
    </citation>
    <scope>NUCLEOTIDE SEQUENCE</scope>
    <source>
        <strain evidence="2">CCAC1681</strain>
    </source>
</reference>
<protein>
    <submittedName>
        <fullName evidence="2">Uncharacterized protein</fullName>
    </submittedName>
</protein>
<sequence>MAFAGYGETQRRRARFRGAHRRAGAHGGVVYVLGCIPATLPTLAALALCSLVTVFLLASRINDRDQSVEPGSAQMSSFAAAVGAGAMRRGERDPTLDGDVGTQMLAGARLSASGDGDGDVSRVSYAHEAGYDAFMTGVCFLAMTLHARSVVPVDGDGVVRVFGDAKSLGLTFSATASDGRVLRPRNFVGDLGASPFANADGAVPLQMCDVGVLRLRGAQPRVPPRAGVVVFTGVAPGLSVSALTPRFVAAGLEAPWQVAWIGKNTLRVTFRPPTAEDASGPAAARFAAEVSRRLLAVGTRVEAVDWDTWRRREEAEKAEKRAAEALERAHDAGVDIETLAAATRKKIGGGGRKRGFDPVGVLFGGRASKAARRDSQTVAGEAGAATVGRVGGEVSRGETSSTGCVIS</sequence>
<organism evidence="2">
    <name type="scientific">Micromonas pusilla</name>
    <name type="common">Picoplanktonic green alga</name>
    <name type="synonym">Chromulina pusilla</name>
    <dbReference type="NCBI Taxonomy" id="38833"/>
    <lineage>
        <taxon>Eukaryota</taxon>
        <taxon>Viridiplantae</taxon>
        <taxon>Chlorophyta</taxon>
        <taxon>Mamiellophyceae</taxon>
        <taxon>Mamiellales</taxon>
        <taxon>Mamiellaceae</taxon>
        <taxon>Micromonas</taxon>
    </lineage>
</organism>
<gene>
    <name evidence="2" type="ORF">MSP1401_LOCUS8031</name>
</gene>
<accession>A0A7S0D4X1</accession>
<name>A0A7S0D4X1_MICPS</name>
<keyword evidence="1" id="KW-1133">Transmembrane helix</keyword>
<keyword evidence="1" id="KW-0812">Transmembrane</keyword>
<feature type="transmembrane region" description="Helical" evidence="1">
    <location>
        <begin position="29"/>
        <end position="57"/>
    </location>
</feature>
<dbReference type="InterPro" id="IPR036397">
    <property type="entry name" value="RNaseH_sf"/>
</dbReference>
<dbReference type="EMBL" id="HBEN01009692">
    <property type="protein sequence ID" value="CAD8443651.1"/>
    <property type="molecule type" value="Transcribed_RNA"/>
</dbReference>